<dbReference type="PANTHER" id="PTHR43309">
    <property type="entry name" value="5-OXOPROLINASE SUBUNIT C"/>
    <property type="match status" value="1"/>
</dbReference>
<dbReference type="SMART" id="SM00797">
    <property type="entry name" value="AHS2"/>
    <property type="match status" value="1"/>
</dbReference>
<feature type="domain" description="Carboxyltransferase" evidence="4">
    <location>
        <begin position="23"/>
        <end position="310"/>
    </location>
</feature>
<evidence type="ECO:0000256" key="1">
    <source>
        <dbReference type="ARBA" id="ARBA00022741"/>
    </source>
</evidence>
<evidence type="ECO:0000256" key="3">
    <source>
        <dbReference type="ARBA" id="ARBA00022840"/>
    </source>
</evidence>
<dbReference type="Pfam" id="PF02626">
    <property type="entry name" value="CT_A_B"/>
    <property type="match status" value="1"/>
</dbReference>
<evidence type="ECO:0000259" key="4">
    <source>
        <dbReference type="SMART" id="SM00797"/>
    </source>
</evidence>
<dbReference type="GO" id="GO:0005524">
    <property type="term" value="F:ATP binding"/>
    <property type="evidence" value="ECO:0007669"/>
    <property type="project" value="UniProtKB-KW"/>
</dbReference>
<keyword evidence="6" id="KW-1185">Reference proteome</keyword>
<evidence type="ECO:0000313" key="6">
    <source>
        <dbReference type="Proteomes" id="UP000175669"/>
    </source>
</evidence>
<dbReference type="InterPro" id="IPR052708">
    <property type="entry name" value="PxpC"/>
</dbReference>
<name>A0A1E8CFT5_9GAMM</name>
<dbReference type="AlphaFoldDB" id="A0A1E8CFT5"/>
<sequence>MMEVLRASPLLTVQDTGRPGLRHLGVPLTGMMDTPALMAANLLLGNSADAAGLEVSFGPTWLKAHQDIQIVLMGADMRARLMTPDGKHEVVKYLTPGFIHDIPASHRIHCQAAAEPGQRSCLAVAGGIDVPLVMGSRSTDLNNGFGGYQGRTLRAGDMLPVAASARQSSQGAKSHGIRQAEASMTLRTVPGPEYDAFTDRSQSAFWHTEWQVTPLSNRMGLRLNGESLKLQQNIDRHSSGVLPGAIQVPPDGQPIILGNDGQTTGGYPQLGSVIAADLWQLAYLSPGTVINFMQISIDEALALAATQSLKLKQLELWLGWRQP</sequence>
<dbReference type="RefSeq" id="WP_070119150.1">
    <property type="nucleotide sequence ID" value="NZ_CAXATG010000006.1"/>
</dbReference>
<dbReference type="NCBIfam" id="TIGR00724">
    <property type="entry name" value="urea_amlyse_rel"/>
    <property type="match status" value="1"/>
</dbReference>
<dbReference type="InterPro" id="IPR003778">
    <property type="entry name" value="CT_A_B"/>
</dbReference>
<dbReference type="GO" id="GO:0016787">
    <property type="term" value="F:hydrolase activity"/>
    <property type="evidence" value="ECO:0007669"/>
    <property type="project" value="UniProtKB-KW"/>
</dbReference>
<protein>
    <recommendedName>
        <fullName evidence="4">Carboxyltransferase domain-containing protein</fullName>
    </recommendedName>
</protein>
<keyword evidence="3" id="KW-0067">ATP-binding</keyword>
<keyword evidence="1" id="KW-0547">Nucleotide-binding</keyword>
<dbReference type="Proteomes" id="UP000175669">
    <property type="component" value="Unassembled WGS sequence"/>
</dbReference>
<dbReference type="STRING" id="1524254.PHACT_15365"/>
<comment type="caution">
    <text evidence="5">The sequence shown here is derived from an EMBL/GenBank/DDBJ whole genome shotgun (WGS) entry which is preliminary data.</text>
</comment>
<dbReference type="InterPro" id="IPR029000">
    <property type="entry name" value="Cyclophilin-like_dom_sf"/>
</dbReference>
<evidence type="ECO:0000313" key="5">
    <source>
        <dbReference type="EMBL" id="OFE11215.1"/>
    </source>
</evidence>
<dbReference type="EMBL" id="MASR01000003">
    <property type="protein sequence ID" value="OFE11215.1"/>
    <property type="molecule type" value="Genomic_DNA"/>
</dbReference>
<gene>
    <name evidence="5" type="ORF">PHACT_15365</name>
</gene>
<dbReference type="SUPFAM" id="SSF50891">
    <property type="entry name" value="Cyclophilin-like"/>
    <property type="match status" value="1"/>
</dbReference>
<keyword evidence="2" id="KW-0378">Hydrolase</keyword>
<reference evidence="6" key="1">
    <citation type="submission" date="2016-07" db="EMBL/GenBank/DDBJ databases">
        <authorList>
            <person name="Florea S."/>
            <person name="Webb J.S."/>
            <person name="Jaromczyk J."/>
            <person name="Schardl C.L."/>
        </authorList>
    </citation>
    <scope>NUCLEOTIDE SEQUENCE [LARGE SCALE GENOMIC DNA]</scope>
    <source>
        <strain evidence="6">KCTC 42131</strain>
    </source>
</reference>
<dbReference type="PANTHER" id="PTHR43309:SF3">
    <property type="entry name" value="5-OXOPROLINASE SUBUNIT C"/>
    <property type="match status" value="1"/>
</dbReference>
<accession>A0A1E8CFT5</accession>
<proteinExistence type="predicted"/>
<evidence type="ECO:0000256" key="2">
    <source>
        <dbReference type="ARBA" id="ARBA00022801"/>
    </source>
</evidence>
<organism evidence="5 6">
    <name type="scientific">Pseudohongiella acticola</name>
    <dbReference type="NCBI Taxonomy" id="1524254"/>
    <lineage>
        <taxon>Bacteria</taxon>
        <taxon>Pseudomonadati</taxon>
        <taxon>Pseudomonadota</taxon>
        <taxon>Gammaproteobacteria</taxon>
        <taxon>Pseudomonadales</taxon>
        <taxon>Pseudohongiellaceae</taxon>
        <taxon>Pseudohongiella</taxon>
    </lineage>
</organism>
<dbReference type="Gene3D" id="2.40.100.10">
    <property type="entry name" value="Cyclophilin-like"/>
    <property type="match status" value="1"/>
</dbReference>